<name>A0A2P2MAV7_RHIMU</name>
<organism evidence="1">
    <name type="scientific">Rhizophora mucronata</name>
    <name type="common">Asiatic mangrove</name>
    <dbReference type="NCBI Taxonomy" id="61149"/>
    <lineage>
        <taxon>Eukaryota</taxon>
        <taxon>Viridiplantae</taxon>
        <taxon>Streptophyta</taxon>
        <taxon>Embryophyta</taxon>
        <taxon>Tracheophyta</taxon>
        <taxon>Spermatophyta</taxon>
        <taxon>Magnoliopsida</taxon>
        <taxon>eudicotyledons</taxon>
        <taxon>Gunneridae</taxon>
        <taxon>Pentapetalae</taxon>
        <taxon>rosids</taxon>
        <taxon>fabids</taxon>
        <taxon>Malpighiales</taxon>
        <taxon>Rhizophoraceae</taxon>
        <taxon>Rhizophora</taxon>
    </lineage>
</organism>
<dbReference type="AlphaFoldDB" id="A0A2P2MAV7"/>
<reference evidence="1" key="1">
    <citation type="submission" date="2018-02" db="EMBL/GenBank/DDBJ databases">
        <title>Rhizophora mucronata_Transcriptome.</title>
        <authorList>
            <person name="Meera S.P."/>
            <person name="Sreeshan A."/>
            <person name="Augustine A."/>
        </authorList>
    </citation>
    <scope>NUCLEOTIDE SEQUENCE</scope>
    <source>
        <tissue evidence="1">Leaf</tissue>
    </source>
</reference>
<proteinExistence type="predicted"/>
<sequence>MESVLSCVGVSGISWRL</sequence>
<dbReference type="EMBL" id="GGEC01046850">
    <property type="protein sequence ID" value="MBX27334.1"/>
    <property type="molecule type" value="Transcribed_RNA"/>
</dbReference>
<protein>
    <submittedName>
        <fullName evidence="1">Uncharacterized protein</fullName>
    </submittedName>
</protein>
<evidence type="ECO:0000313" key="1">
    <source>
        <dbReference type="EMBL" id="MBX27334.1"/>
    </source>
</evidence>
<accession>A0A2P2MAV7</accession>